<feature type="compositionally biased region" description="Basic and acidic residues" evidence="2">
    <location>
        <begin position="1057"/>
        <end position="1067"/>
    </location>
</feature>
<gene>
    <name evidence="5" type="ORF">ANANG_G00094480</name>
</gene>
<dbReference type="PROSITE" id="PS50057">
    <property type="entry name" value="FERM_3"/>
    <property type="match status" value="1"/>
</dbReference>
<feature type="compositionally biased region" description="Pro residues" evidence="2">
    <location>
        <begin position="1118"/>
        <end position="1130"/>
    </location>
</feature>
<sequence length="1679" mass="182790">MEEQERSRSPSRRTSRVEQVVGRWLRRSRESGSRERTQGDGKPGDSGGMDQRNFPIRVTVQILRDPLLDSHGFSLSSQPPILVRDVSVGGPADGRLAPGDQVLKINSVAIEDLSSEQAADIIRESEDSVTMTILRHTVGPKSSFITAEKRARLRTNPVKVRFAEEVVVNGHSQGNSLLFLPNVLKVYLENGQTKAFKFEANTTVKDIVLTLKEKLSIHCIEHFALVLEQQYSISKLLFLHDEELIQQVVQKKESHDYRCLFRVCFLSRDPLHMLQEDPVAFEYLYLQSVGDVMQERFAVEMKCNTALRLAALHIQERLAIAGHAHKTSLKTITKNWGIENFVSQTLLRNMREKDLRKAISYHMKKTQALLEPRHKVMSASQVRLTYLTQLGELKSYSGKSFSATMMLQDRESMVSLLVGAKYGVSQVVNHKLNIMTTLTEFSSVSRVELLPESDKVSLVKIYLQDVKPITLMLESQAAKDLCCLVSGYCKLLVDSTASVFLWMENPKMHRISAEEGYVSRGCSDSEESSEMDSADVLVNRRFSSDDTRVAPESEQQAEEEGQEGDGNQREGGTQGEREGNKGEVGGRQGEGEGNKRKEEGTQGEGEENKREEGGTQGEGAGPKPEGVDCEAAGCGEQQECSGEDLLSEASDSCHTDSRFYTSLSSDSMDALEEDDLVACSSCLPLGHYLLDTPEQHEVGNGATAPKESTSPHPSSVCDYDSDPGLRFAELSQLADCLPSPPEASEEEEGDEEGSSLPTKREYVFTFEENDARHYYNICSNVTPDSARSLPRPRPDPSQEEGEEGRGPLPDMEPVPILQPPPGFGDSSSEDEFFDAQDMFTSSEVTGEATTDGSGDTAGTGRTLSLSDIDISVPEQSVDTEQDDRGRSVLRHGRKKSRKRRSFMETDFTSQVSFPGQGRDLVDEDQLPCPTVSSLSNGEGEPAQLESKPIGGSDGHPPAPSRSGSEDSGVRRSKRISSELMEMEPDTMEFKSVTALMSAAAPLVMAVRCRVGPEGRESAGQQFQKMKEGEDLAETGEILNIPENLAETGGTLNIPSTSDEHVKVKDSLGEESNIPVPKEQHGQKSQEESLMQQLPPYLEGGGEAEDDLVFTENGTCPIPATPPQMVLPPAPSVSNIPGKDEEEEGGLSDKEDPEAESNSATLDCWGGSSTYLALAFRKGISISHECLMRVGAETVSETAGSAAAREAAIITKEPPAGFKFQNCPSGIMNRLSTSTLRGKIQTLPWYLSRSQEALSECVISTTDNSSSSGVSSGAMEATEDTKEVTEVIDEVTEVAEEATEEVTEVVSEASEEVTEVLAEAVEVDPCFGLQDTFTDMEVGVTALPHMLLTPQTCGDLPLSLHPLGSTDWSVDGSSPATREEADASTPTCGVLTPCESKQPQPWAPFCPEGKVSFGCGSMSSPGCPTIPEEAPTHQEVCSCQAVYTNCFSGALDVTGFDEELTVYEFSRQTQGTDGSPLMTGPPSSFSSSSSVFSSSPCISPFSRVVLPPSSTELSPLLSPLYPSDCYLPESLEDTLNQLRNRRYSLSGGFAALQQDVDELLALLQPRGVDLPVRGGQHHRETCADHFSENKRLLHAEARKLMSGCQRVTRVGQAPEETLRCLAESFRTLVQLASVCLWFSSCVRCEGRHAEALSGLREVARTFGEFAQAAEKAGGGRAART</sequence>
<evidence type="ECO:0008006" key="7">
    <source>
        <dbReference type="Google" id="ProtNLM"/>
    </source>
</evidence>
<accession>A0A9D3RY58</accession>
<dbReference type="PROSITE" id="PS50106">
    <property type="entry name" value="PDZ"/>
    <property type="match status" value="1"/>
</dbReference>
<dbReference type="Gene3D" id="3.10.20.90">
    <property type="entry name" value="Phosphatidylinositol 3-kinase Catalytic Subunit, Chain A, domain 1"/>
    <property type="match status" value="1"/>
</dbReference>
<feature type="region of interest" description="Disordered" evidence="2">
    <location>
        <begin position="780"/>
        <end position="982"/>
    </location>
</feature>
<dbReference type="Pfam" id="PF00595">
    <property type="entry name" value="PDZ"/>
    <property type="match status" value="1"/>
</dbReference>
<feature type="domain" description="PDZ" evidence="4">
    <location>
        <begin position="59"/>
        <end position="137"/>
    </location>
</feature>
<dbReference type="Gene3D" id="2.30.29.30">
    <property type="entry name" value="Pleckstrin-homology domain (PH domain)/Phosphotyrosine-binding domain (PTB)"/>
    <property type="match status" value="1"/>
</dbReference>
<dbReference type="Gene3D" id="2.30.42.10">
    <property type="match status" value="1"/>
</dbReference>
<protein>
    <recommendedName>
        <fullName evidence="7">FERM and PDZ domain-containing protein 1</fullName>
    </recommendedName>
</protein>
<dbReference type="InterPro" id="IPR014352">
    <property type="entry name" value="FERM/acyl-CoA-bd_prot_sf"/>
</dbReference>
<dbReference type="EMBL" id="JAFIRN010000005">
    <property type="protein sequence ID" value="KAG5848069.1"/>
    <property type="molecule type" value="Genomic_DNA"/>
</dbReference>
<dbReference type="CDD" id="cd13183">
    <property type="entry name" value="FERM_C_FRMPD1_FRMPD3_FRMPD4"/>
    <property type="match status" value="1"/>
</dbReference>
<feature type="compositionally biased region" description="Basic and acidic residues" evidence="2">
    <location>
        <begin position="27"/>
        <end position="43"/>
    </location>
</feature>
<feature type="coiled-coil region" evidence="1">
    <location>
        <begin position="1280"/>
        <end position="1307"/>
    </location>
</feature>
<dbReference type="PANTHER" id="PTHR46221:SF2">
    <property type="entry name" value="FERM AND PDZ DOMAIN-CONTAINING PROTEIN 1"/>
    <property type="match status" value="1"/>
</dbReference>
<dbReference type="InterPro" id="IPR035963">
    <property type="entry name" value="FERM_2"/>
</dbReference>
<dbReference type="InterPro" id="IPR000299">
    <property type="entry name" value="FERM_domain"/>
</dbReference>
<feature type="compositionally biased region" description="Basic residues" evidence="2">
    <location>
        <begin position="887"/>
        <end position="900"/>
    </location>
</feature>
<keyword evidence="6" id="KW-1185">Reference proteome</keyword>
<dbReference type="InterPro" id="IPR036034">
    <property type="entry name" value="PDZ_sf"/>
</dbReference>
<dbReference type="InterPro" id="IPR019748">
    <property type="entry name" value="FERM_central"/>
</dbReference>
<evidence type="ECO:0000256" key="1">
    <source>
        <dbReference type="SAM" id="Coils"/>
    </source>
</evidence>
<dbReference type="InterPro" id="IPR011993">
    <property type="entry name" value="PH-like_dom_sf"/>
</dbReference>
<dbReference type="FunFam" id="3.10.20.90:FF:000203">
    <property type="entry name" value="FERM and PDZ domain containing 1"/>
    <property type="match status" value="1"/>
</dbReference>
<evidence type="ECO:0000259" key="3">
    <source>
        <dbReference type="PROSITE" id="PS50057"/>
    </source>
</evidence>
<feature type="compositionally biased region" description="Acidic residues" evidence="2">
    <location>
        <begin position="743"/>
        <end position="753"/>
    </location>
</feature>
<reference evidence="5" key="1">
    <citation type="submission" date="2021-01" db="EMBL/GenBank/DDBJ databases">
        <title>A chromosome-scale assembly of European eel, Anguilla anguilla.</title>
        <authorList>
            <person name="Henkel C."/>
            <person name="Jong-Raadsen S.A."/>
            <person name="Dufour S."/>
            <person name="Weltzien F.-A."/>
            <person name="Palstra A.P."/>
            <person name="Pelster B."/>
            <person name="Spaink H.P."/>
            <person name="Van Den Thillart G.E."/>
            <person name="Jansen H."/>
            <person name="Zahm M."/>
            <person name="Klopp C."/>
            <person name="Cedric C."/>
            <person name="Louis A."/>
            <person name="Berthelot C."/>
            <person name="Parey E."/>
            <person name="Roest Crollius H."/>
            <person name="Montfort J."/>
            <person name="Robinson-Rechavi M."/>
            <person name="Bucao C."/>
            <person name="Bouchez O."/>
            <person name="Gislard M."/>
            <person name="Lluch J."/>
            <person name="Milhes M."/>
            <person name="Lampietro C."/>
            <person name="Lopez Roques C."/>
            <person name="Donnadieu C."/>
            <person name="Braasch I."/>
            <person name="Desvignes T."/>
            <person name="Postlethwait J."/>
            <person name="Bobe J."/>
            <person name="Guiguen Y."/>
            <person name="Dirks R."/>
        </authorList>
    </citation>
    <scope>NUCLEOTIDE SEQUENCE</scope>
    <source>
        <strain evidence="5">Tag_6206</strain>
        <tissue evidence="5">Liver</tissue>
    </source>
</reference>
<dbReference type="SUPFAM" id="SSF50729">
    <property type="entry name" value="PH domain-like"/>
    <property type="match status" value="1"/>
</dbReference>
<evidence type="ECO:0000259" key="4">
    <source>
        <dbReference type="PROSITE" id="PS50106"/>
    </source>
</evidence>
<feature type="region of interest" description="Disordered" evidence="2">
    <location>
        <begin position="1"/>
        <end position="52"/>
    </location>
</feature>
<feature type="domain" description="FERM" evidence="3">
    <location>
        <begin position="182"/>
        <end position="496"/>
    </location>
</feature>
<dbReference type="Pfam" id="PF21989">
    <property type="entry name" value="RA_2"/>
    <property type="match status" value="1"/>
</dbReference>
<dbReference type="SUPFAM" id="SSF47031">
    <property type="entry name" value="Second domain of FERM"/>
    <property type="match status" value="1"/>
</dbReference>
<feature type="compositionally biased region" description="Low complexity" evidence="2">
    <location>
        <begin position="845"/>
        <end position="860"/>
    </location>
</feature>
<feature type="compositionally biased region" description="Pro residues" evidence="2">
    <location>
        <begin position="810"/>
        <end position="822"/>
    </location>
</feature>
<feature type="region of interest" description="Disordered" evidence="2">
    <location>
        <begin position="1046"/>
        <end position="1087"/>
    </location>
</feature>
<keyword evidence="1" id="KW-0175">Coiled coil</keyword>
<feature type="compositionally biased region" description="Basic and acidic residues" evidence="2">
    <location>
        <begin position="542"/>
        <end position="551"/>
    </location>
</feature>
<dbReference type="InterPro" id="IPR019749">
    <property type="entry name" value="Band_41_domain"/>
</dbReference>
<dbReference type="CDD" id="cd21942">
    <property type="entry name" value="LGNbd_FRMPD1"/>
    <property type="match status" value="1"/>
</dbReference>
<feature type="compositionally biased region" description="Basic and acidic residues" evidence="2">
    <location>
        <begin position="1077"/>
        <end position="1086"/>
    </location>
</feature>
<dbReference type="FunFam" id="2.30.29.30:FF:000066">
    <property type="entry name" value="FERM and PDZ domain-containing protein 4"/>
    <property type="match status" value="1"/>
</dbReference>
<feature type="region of interest" description="Disordered" evidence="2">
    <location>
        <begin position="541"/>
        <end position="630"/>
    </location>
</feature>
<feature type="compositionally biased region" description="Acidic residues" evidence="2">
    <location>
        <begin position="1139"/>
        <end position="1154"/>
    </location>
</feature>
<dbReference type="Proteomes" id="UP001044222">
    <property type="component" value="Unassembled WGS sequence"/>
</dbReference>
<dbReference type="SMART" id="SM00228">
    <property type="entry name" value="PDZ"/>
    <property type="match status" value="1"/>
</dbReference>
<feature type="compositionally biased region" description="Basic and acidic residues" evidence="2">
    <location>
        <begin position="589"/>
        <end position="613"/>
    </location>
</feature>
<evidence type="ECO:0000313" key="6">
    <source>
        <dbReference type="Proteomes" id="UP001044222"/>
    </source>
</evidence>
<dbReference type="InterPro" id="IPR001478">
    <property type="entry name" value="PDZ"/>
</dbReference>
<comment type="caution">
    <text evidence="5">The sequence shown here is derived from an EMBL/GenBank/DDBJ whole genome shotgun (WGS) entry which is preliminary data.</text>
</comment>
<dbReference type="SMART" id="SM00295">
    <property type="entry name" value="B41"/>
    <property type="match status" value="1"/>
</dbReference>
<evidence type="ECO:0000256" key="2">
    <source>
        <dbReference type="SAM" id="MobiDB-lite"/>
    </source>
</evidence>
<dbReference type="InterPro" id="IPR041779">
    <property type="entry name" value="FRMPD1/3/4_FERM_C"/>
</dbReference>
<feature type="region of interest" description="Disordered" evidence="2">
    <location>
        <begin position="694"/>
        <end position="763"/>
    </location>
</feature>
<dbReference type="Gene3D" id="1.20.80.10">
    <property type="match status" value="1"/>
</dbReference>
<dbReference type="SUPFAM" id="SSF54236">
    <property type="entry name" value="Ubiquitin-like"/>
    <property type="match status" value="1"/>
</dbReference>
<dbReference type="Pfam" id="PF00373">
    <property type="entry name" value="FERM_M"/>
    <property type="match status" value="1"/>
</dbReference>
<proteinExistence type="predicted"/>
<dbReference type="SUPFAM" id="SSF50156">
    <property type="entry name" value="PDZ domain-like"/>
    <property type="match status" value="1"/>
</dbReference>
<organism evidence="5 6">
    <name type="scientific">Anguilla anguilla</name>
    <name type="common">European freshwater eel</name>
    <name type="synonym">Muraena anguilla</name>
    <dbReference type="NCBI Taxonomy" id="7936"/>
    <lineage>
        <taxon>Eukaryota</taxon>
        <taxon>Metazoa</taxon>
        <taxon>Chordata</taxon>
        <taxon>Craniata</taxon>
        <taxon>Vertebrata</taxon>
        <taxon>Euteleostomi</taxon>
        <taxon>Actinopterygii</taxon>
        <taxon>Neopterygii</taxon>
        <taxon>Teleostei</taxon>
        <taxon>Anguilliformes</taxon>
        <taxon>Anguillidae</taxon>
        <taxon>Anguilla</taxon>
    </lineage>
</organism>
<evidence type="ECO:0000313" key="5">
    <source>
        <dbReference type="EMBL" id="KAG5848069.1"/>
    </source>
</evidence>
<dbReference type="PANTHER" id="PTHR46221">
    <property type="entry name" value="FERM AND PDZ DOMAIN-CONTAINING PROTEIN FAMILY MEMBER"/>
    <property type="match status" value="1"/>
</dbReference>
<name>A0A9D3RY58_ANGAN</name>
<dbReference type="InterPro" id="IPR029071">
    <property type="entry name" value="Ubiquitin-like_domsf"/>
</dbReference>
<feature type="region of interest" description="Disordered" evidence="2">
    <location>
        <begin position="1111"/>
        <end position="1160"/>
    </location>
</feature>